<evidence type="ECO:0000256" key="7">
    <source>
        <dbReference type="SAM" id="MobiDB-lite"/>
    </source>
</evidence>
<feature type="transmembrane region" description="Helical" evidence="8">
    <location>
        <begin position="279"/>
        <end position="299"/>
    </location>
</feature>
<keyword evidence="4 8" id="KW-1133">Transmembrane helix</keyword>
<feature type="transmembrane region" description="Helical" evidence="8">
    <location>
        <begin position="248"/>
        <end position="267"/>
    </location>
</feature>
<proteinExistence type="predicted"/>
<feature type="transmembrane region" description="Helical" evidence="8">
    <location>
        <begin position="214"/>
        <end position="236"/>
    </location>
</feature>
<keyword evidence="10" id="KW-1185">Reference proteome</keyword>
<feature type="transmembrane region" description="Helical" evidence="8">
    <location>
        <begin position="320"/>
        <end position="338"/>
    </location>
</feature>
<feature type="region of interest" description="Disordered" evidence="7">
    <location>
        <begin position="79"/>
        <end position="106"/>
    </location>
</feature>
<evidence type="ECO:0000256" key="2">
    <source>
        <dbReference type="ARBA" id="ARBA00004394"/>
    </source>
</evidence>
<dbReference type="Proteomes" id="UP000789739">
    <property type="component" value="Unassembled WGS sequence"/>
</dbReference>
<evidence type="ECO:0000313" key="10">
    <source>
        <dbReference type="Proteomes" id="UP000789739"/>
    </source>
</evidence>
<reference evidence="9" key="1">
    <citation type="submission" date="2021-06" db="EMBL/GenBank/DDBJ databases">
        <authorList>
            <person name="Kallberg Y."/>
            <person name="Tangrot J."/>
            <person name="Rosling A."/>
        </authorList>
    </citation>
    <scope>NUCLEOTIDE SEQUENCE</scope>
    <source>
        <strain evidence="9">BR232B</strain>
    </source>
</reference>
<feature type="transmembrane region" description="Helical" evidence="8">
    <location>
        <begin position="36"/>
        <end position="54"/>
    </location>
</feature>
<dbReference type="EMBL" id="CAJVPI010000080">
    <property type="protein sequence ID" value="CAG8475109.1"/>
    <property type="molecule type" value="Genomic_DNA"/>
</dbReference>
<evidence type="ECO:0000256" key="8">
    <source>
        <dbReference type="SAM" id="Phobius"/>
    </source>
</evidence>
<evidence type="ECO:0000256" key="3">
    <source>
        <dbReference type="ARBA" id="ARBA00022692"/>
    </source>
</evidence>
<dbReference type="OrthoDB" id="19859at2759"/>
<comment type="subcellular location">
    <subcellularLocation>
        <location evidence="1">Endomembrane system</location>
        <topology evidence="1">Multi-pass membrane protein</topology>
    </subcellularLocation>
    <subcellularLocation>
        <location evidence="2">Golgi apparatus membrane</location>
    </subcellularLocation>
</comment>
<evidence type="ECO:0000256" key="6">
    <source>
        <dbReference type="ARBA" id="ARBA00023136"/>
    </source>
</evidence>
<dbReference type="Pfam" id="PF02535">
    <property type="entry name" value="Zip"/>
    <property type="match status" value="2"/>
</dbReference>
<evidence type="ECO:0000256" key="5">
    <source>
        <dbReference type="ARBA" id="ARBA00023034"/>
    </source>
</evidence>
<evidence type="ECO:0000256" key="1">
    <source>
        <dbReference type="ARBA" id="ARBA00004127"/>
    </source>
</evidence>
<keyword evidence="5" id="KW-0333">Golgi apparatus</keyword>
<protein>
    <submittedName>
        <fullName evidence="9">7248_t:CDS:1</fullName>
    </submittedName>
</protein>
<sequence>MEDAEKIPLEAVMFAGSFLAGSIPLFFQLSEERLRITSALGIGLLVGTSLVVIIPEGIETLYSIEFSKDTLNREISPHLAEYPNAPTPADSSDETTTNSMKRRDDLGFDADDENASLLSPPPNHSHENSSHRYVGLSLIFGFVLMFLIDQIGAPHSHVYTSEFPDPASPEHLDMSSELETPKRKLSSITIGLVIHAAADGIALGASANQPKLELIVFLAIMLHKAPSAFGLCAVLLREGLGRRQIRRRVAIFSASAPTTAILTYILLGNIGGDMGTTKALWWTAVLLLFSGGTFLYVAMHVMKDLNGSERGHTSKLPGRVVTAVVIGMFSPILLEFGHL</sequence>
<dbReference type="GO" id="GO:0046873">
    <property type="term" value="F:metal ion transmembrane transporter activity"/>
    <property type="evidence" value="ECO:0007669"/>
    <property type="project" value="InterPro"/>
</dbReference>
<dbReference type="InterPro" id="IPR045891">
    <property type="entry name" value="ZIP9"/>
</dbReference>
<comment type="caution">
    <text evidence="9">The sequence shown here is derived from an EMBL/GenBank/DDBJ whole genome shotgun (WGS) entry which is preliminary data.</text>
</comment>
<feature type="transmembrane region" description="Helical" evidence="8">
    <location>
        <begin position="12"/>
        <end position="29"/>
    </location>
</feature>
<gene>
    <name evidence="9" type="ORF">PBRASI_LOCUS1282</name>
</gene>
<dbReference type="InterPro" id="IPR003689">
    <property type="entry name" value="ZIP"/>
</dbReference>
<keyword evidence="6 8" id="KW-0472">Membrane</keyword>
<organism evidence="9 10">
    <name type="scientific">Paraglomus brasilianum</name>
    <dbReference type="NCBI Taxonomy" id="144538"/>
    <lineage>
        <taxon>Eukaryota</taxon>
        <taxon>Fungi</taxon>
        <taxon>Fungi incertae sedis</taxon>
        <taxon>Mucoromycota</taxon>
        <taxon>Glomeromycotina</taxon>
        <taxon>Glomeromycetes</taxon>
        <taxon>Paraglomerales</taxon>
        <taxon>Paraglomeraceae</taxon>
        <taxon>Paraglomus</taxon>
    </lineage>
</organism>
<evidence type="ECO:0000256" key="4">
    <source>
        <dbReference type="ARBA" id="ARBA00022989"/>
    </source>
</evidence>
<dbReference type="GO" id="GO:0000139">
    <property type="term" value="C:Golgi membrane"/>
    <property type="evidence" value="ECO:0007669"/>
    <property type="project" value="UniProtKB-SubCell"/>
</dbReference>
<feature type="transmembrane region" description="Helical" evidence="8">
    <location>
        <begin position="130"/>
        <end position="148"/>
    </location>
</feature>
<keyword evidence="3 8" id="KW-0812">Transmembrane</keyword>
<name>A0A9N8W978_9GLOM</name>
<dbReference type="GO" id="GO:0006829">
    <property type="term" value="P:zinc ion transport"/>
    <property type="evidence" value="ECO:0007669"/>
    <property type="project" value="InterPro"/>
</dbReference>
<dbReference type="PANTHER" id="PTHR16133">
    <property type="entry name" value="SOLUTE CARRIER FAMILY 39 ZINC TRANSPORTER , MEMBER 9-RELATED"/>
    <property type="match status" value="1"/>
</dbReference>
<dbReference type="AlphaFoldDB" id="A0A9N8W978"/>
<evidence type="ECO:0000313" key="9">
    <source>
        <dbReference type="EMBL" id="CAG8475109.1"/>
    </source>
</evidence>
<accession>A0A9N8W978</accession>
<dbReference type="PANTHER" id="PTHR16133:SF0">
    <property type="entry name" value="ZINC_IRON REGULATED TRANSPORTER-RELATED PROTEIN 102B, ISOFORM E"/>
    <property type="match status" value="1"/>
</dbReference>